<organism evidence="1">
    <name type="scientific">uncultured Caudovirales phage</name>
    <dbReference type="NCBI Taxonomy" id="2100421"/>
    <lineage>
        <taxon>Viruses</taxon>
        <taxon>Duplodnaviria</taxon>
        <taxon>Heunggongvirae</taxon>
        <taxon>Uroviricota</taxon>
        <taxon>Caudoviricetes</taxon>
        <taxon>Peduoviridae</taxon>
        <taxon>Maltschvirus</taxon>
        <taxon>Maltschvirus maltsch</taxon>
    </lineage>
</organism>
<gene>
    <name evidence="1" type="ORF">UFOVP331_102</name>
</gene>
<evidence type="ECO:0000313" key="1">
    <source>
        <dbReference type="EMBL" id="CAB4138542.1"/>
    </source>
</evidence>
<sequence length="52" mass="6254">MKKTKKHQEIVRDYESQKTKHLEKIASKMLNNDEKFSKLKGKETSLKFLKLF</sequence>
<dbReference type="EMBL" id="LR796345">
    <property type="protein sequence ID" value="CAB4138542.1"/>
    <property type="molecule type" value="Genomic_DNA"/>
</dbReference>
<proteinExistence type="predicted"/>
<protein>
    <submittedName>
        <fullName evidence="1">Uncharacterized protein</fullName>
    </submittedName>
</protein>
<name>A0A6J5LXC5_9CAUD</name>
<reference evidence="1" key="1">
    <citation type="submission" date="2020-04" db="EMBL/GenBank/DDBJ databases">
        <authorList>
            <person name="Chiriac C."/>
            <person name="Salcher M."/>
            <person name="Ghai R."/>
            <person name="Kavagutti S V."/>
        </authorList>
    </citation>
    <scope>NUCLEOTIDE SEQUENCE</scope>
</reference>
<accession>A0A6J5LXC5</accession>